<dbReference type="PANTHER" id="PTHR11319">
    <property type="entry name" value="G PROTEIN-COUPLED RECEPTOR-RELATED"/>
    <property type="match status" value="1"/>
</dbReference>
<feature type="region of interest" description="Disordered" evidence="2">
    <location>
        <begin position="1237"/>
        <end position="1263"/>
    </location>
</feature>
<comment type="caution">
    <text evidence="4">The sequence shown here is derived from an EMBL/GenBank/DDBJ whole genome shotgun (WGS) entry which is preliminary data.</text>
</comment>
<organism evidence="4 5">
    <name type="scientific">Pseudocohnilembus persalinus</name>
    <name type="common">Ciliate</name>
    <dbReference type="NCBI Taxonomy" id="266149"/>
    <lineage>
        <taxon>Eukaryota</taxon>
        <taxon>Sar</taxon>
        <taxon>Alveolata</taxon>
        <taxon>Ciliophora</taxon>
        <taxon>Intramacronucleata</taxon>
        <taxon>Oligohymenophorea</taxon>
        <taxon>Scuticociliatia</taxon>
        <taxon>Philasterida</taxon>
        <taxon>Pseudocohnilembidae</taxon>
        <taxon>Pseudocohnilembus</taxon>
    </lineage>
</organism>
<feature type="transmembrane region" description="Helical" evidence="3">
    <location>
        <begin position="2489"/>
        <end position="2510"/>
    </location>
</feature>
<evidence type="ECO:0000313" key="5">
    <source>
        <dbReference type="Proteomes" id="UP000054937"/>
    </source>
</evidence>
<feature type="transmembrane region" description="Helical" evidence="3">
    <location>
        <begin position="1114"/>
        <end position="1134"/>
    </location>
</feature>
<dbReference type="OMA" id="IGYNDEW"/>
<dbReference type="OrthoDB" id="327928at2759"/>
<feature type="coiled-coil region" evidence="1">
    <location>
        <begin position="1568"/>
        <end position="1634"/>
    </location>
</feature>
<feature type="transmembrane region" description="Helical" evidence="3">
    <location>
        <begin position="1417"/>
        <end position="1435"/>
    </location>
</feature>
<dbReference type="Proteomes" id="UP000054937">
    <property type="component" value="Unassembled WGS sequence"/>
</dbReference>
<feature type="transmembrane region" description="Helical" evidence="3">
    <location>
        <begin position="1178"/>
        <end position="1197"/>
    </location>
</feature>
<evidence type="ECO:0008006" key="6">
    <source>
        <dbReference type="Google" id="ProtNLM"/>
    </source>
</evidence>
<dbReference type="EMBL" id="LDAU01000198">
    <property type="protein sequence ID" value="KRW99982.1"/>
    <property type="molecule type" value="Genomic_DNA"/>
</dbReference>
<evidence type="ECO:0000256" key="1">
    <source>
        <dbReference type="SAM" id="Coils"/>
    </source>
</evidence>
<evidence type="ECO:0000256" key="3">
    <source>
        <dbReference type="SAM" id="Phobius"/>
    </source>
</evidence>
<feature type="transmembrane region" description="Helical" evidence="3">
    <location>
        <begin position="1447"/>
        <end position="1466"/>
    </location>
</feature>
<keyword evidence="1" id="KW-0175">Coiled coil</keyword>
<feature type="transmembrane region" description="Helical" evidence="3">
    <location>
        <begin position="950"/>
        <end position="969"/>
    </location>
</feature>
<dbReference type="PANTHER" id="PTHR11319:SF35">
    <property type="entry name" value="OUTER MEMBRANE PROTEIN PMPC-RELATED"/>
    <property type="match status" value="1"/>
</dbReference>
<accession>A0A0V0QCN1</accession>
<feature type="transmembrane region" description="Helical" evidence="3">
    <location>
        <begin position="1065"/>
        <end position="1085"/>
    </location>
</feature>
<evidence type="ECO:0000256" key="2">
    <source>
        <dbReference type="SAM" id="MobiDB-lite"/>
    </source>
</evidence>
<proteinExistence type="predicted"/>
<feature type="transmembrane region" description="Helical" evidence="3">
    <location>
        <begin position="1472"/>
        <end position="1497"/>
    </location>
</feature>
<feature type="transmembrane region" description="Helical" evidence="3">
    <location>
        <begin position="2599"/>
        <end position="2622"/>
    </location>
</feature>
<name>A0A0V0QCN1_PSEPJ</name>
<keyword evidence="3" id="KW-0812">Transmembrane</keyword>
<feature type="transmembrane region" description="Helical" evidence="3">
    <location>
        <begin position="2543"/>
        <end position="2559"/>
    </location>
</feature>
<evidence type="ECO:0000313" key="4">
    <source>
        <dbReference type="EMBL" id="KRW99982.1"/>
    </source>
</evidence>
<protein>
    <recommendedName>
        <fullName evidence="6">Insulin-like growth factor binding protein, N-terminal</fullName>
    </recommendedName>
</protein>
<feature type="transmembrane region" description="Helical" evidence="3">
    <location>
        <begin position="1009"/>
        <end position="1027"/>
    </location>
</feature>
<keyword evidence="3" id="KW-1133">Transmembrane helix</keyword>
<gene>
    <name evidence="4" type="ORF">PPERSA_05485</name>
</gene>
<sequence>MNLIISQTFTNTSYTASQKFCITGCDQHFLKQNQLNLYHYCDKCHQIEKYDYLNLDDYFVCLECKGSDLILPDCKCNEFEFPQKKDTDGKYECLSCEFGKEYFNITEFNQCYLQGNCKYENICIKCEDTFGENCLSCRLHEYIDEVSGSSDYIPLCTVCKGYLIEPYCQSCSLLKGTGYFYNIELDHCTLDQNNTIIDYNSCISEQRKKDLPMCQSCVDYFDNKYCTTCIDRFDIDLDSVCTKCQSNRIPPTCQCNFKMVPDPKSPTDCIMCKSDEYYDYEKDDCRISLGLNNKFDCNYEDICTPCSDIYRYCINCDKDQEDQRLKCFKCNGNLSVKPDNGQNPVICWCPPKYYRFSNETNICEECPDHATCEGEFIMAIEPGYWRENTQTAAIFECVNNKDVCLGGYSNFTCMEGYVGALCQECDINGDYWGKTYGKTNAFQCGVYALCIECYTDDQKQTKLSTCISCENDEYFDPQQVQCIKCIDYSQYCLKCAYDLYMSNSPKCLQCIPNRGLDDGQFLDVNCDCEQIDNYLWDQNEICIYNQGGKGNSSVQNGQDVVSCLKCVSESFIIQEYAFDSKIKICTCPGQKVPYKYKGVYHCIECEELNLYLNQSNSFYLDQDSYDICANQNSCTTDVCFSCDQQNPQCKSCTIYDEQYYCTNCKNGGIEPHCTYCKSDEYYDVFEDYCLLSIPSEFYSKQGNKFDGCLDQNVDKLCKSCTVINKYCIGCTDKVINQYSDFLCKSCAENRIPPNCQCPNEMAPSQSNIKLCINCPYGTYYEKENDRCQNDQISLDCKFEDICLKCSEYIHPWCLECKSIESQLRCLNCDGDLETYNDPEGRVSCQCPEDTFQFDEKSNECQKCPQFAVCPGGAILLVEKGYWRENIQSYEIIPCSNNPNSCNGGSEELTCKEGYKGALCQQCDLNGEIWGAKYGNNSPYTCVKCNEFQQFFTFTFISVTAILLVFYMVYSQVKEVEQQQKKDFVNQIFKLRTGEVLDKSRIYYKILQQYFAQAVVIMDLGVNMGSFTESSFQVLGNPIKQVTYSTDCLIIGIFGNSMPPLYSKALFLNLTFVVYVVSSTILISYFKLKKYQQNNKITYYNRKLQNLEEYKSDDFYQTGLTLSQIIIMVLVFLYINMQQSYIQMFIETISCEKISSYSYTLADSSLKCSSNEYNLYTTYFTGPLLCIWSFIIPFLIFLKVRKASKMPKFKNNKHLKIHKIQEQNLFDQVSTENQFENNYQNQNKQYDSEEEGKNRDDSQTNKFQYQNNDNNQIETESQQKEQNIILNSQENQEKEQQIQLIVNENDNLKKKDGEISFDEYIGFADKEREEDKQNGNDKGQNFLGNLDISDKYNDQDIKDMFFYPDNKKCFLYHRIFQFQFGFIYMEYEDRVYFWDIVKIVQKTLLIIVVSLYNSEVYVKGSMGFLIIILYAFLVKVHQPFKEKNINNLELQGTITISISLILMLFIYQNNFSYLQVIGGIVLTVINIYFVGKIVYLLVLPVIVNEDKMENETDNRVNQSNKINDVSVNIIEDLDQSQIENTDIDNQYFTENTFQSNINSQILSSETKQISQLKKDKYKLKKKKRTHKNQQEDYQVREVIQNLKGKKFKKKNVKQAEEIQNNLEQIQGIYEDEKNENILLDSNLLIFEKTMFNLFFLVMVKVKMFKQQSSINILKNGILNMQFNDFDYMIKNFVDNGILIQNNSNKKQLIQYVNVEYQFLCQQYCEILFFCQENQFKHYFYFFNPLSQVNEHYNCMLVFEQQGKIKSIDIVNSRQLGEDDDCEYDKGQVYNPYYKNNDYNGIKNKKCMDFIDIIVDISDCNQMIFVIRQKQKNSGNLDDPEIYRICTKCSSQDCACSVGKYLNMYDVSEDTAWCQPCPSQCQTCFQDFLYTKEVMCKTCSGTDTSRVPPFCYCQPGYYLSSNTCVADNTICNNPNQYYVDGEIAPNQCQSCTSAFQSQGNVYFEQYCESCYLINQDQSKGVGCYKCYGDLQFPNCTCDDLQFPVQVGTTFECTSCDLNESYFDKEEYEKCIQTGNCLKETVCQSCTSIHEDCLVCENHKFVSGKKNKKEEEEKYEYLCVVCDNYKIEPFCLSCSEILGPGYFYDINYDSCALDQNYTTIIYDDCISEERNQKLPMCVPCNERINEFCDECTSIYVPDAVSQCTSCAGNRVPPDCQCNLKMVPDPNDQKTCILCSSDYYYDSDINTCKYDQNGQAYDCDYSNVCQPCSSIYPYCINCEKEQNDINQNDRLVCLECSGDLQVRPDYGQTPVICWCPVGFYRYDNSTSSCLDCPEHATCLGEFVTSIDAGYWRKDGKSDQIYECLNNKESCQGGSGDFTCQEGYTGALCQTCDYHGTQWDKKYGNSSEYTCSPCSLILSSLKFTAFVAFIVILTLYIMNSQIKERKSNIQKDVLFKIFKKRKSKVHNDARIYYKILFQYLSQTAVLTDLNINLTSFISSIMVNFGNPAKIFSYSIDCFVEPLFGEKFVFQYAKILFLTIVIIILYWLIVLILTIWKSKKCSTKIKTITFRAPQDPAEEFIPDWQYKDGMYIGQLCIMVFIFLFLQFQQSFISIVINSITCVEFSGLSYTKLDLTYQCDQKSYKYYIGLLSIPVFVIVSIFIPLLLFYQLWKASTMTTGGVKIKKVQLQTQIDAQYTTKKQSQDQQTIQNEVQIQDLNAENSLIQQNNQSIISQKSIQDSQYFDDNESENQNNDIDHKKDDKIQKNTKKVNKIISQDQLVYNYFTYFEKQRNQFTTYLENSDFYYKYGFLYQEVTLILKKIGLQQQ</sequence>
<dbReference type="InParanoid" id="A0A0V0QCN1"/>
<reference evidence="4 5" key="1">
    <citation type="journal article" date="2015" name="Sci. Rep.">
        <title>Genome of the facultative scuticociliatosis pathogen Pseudocohnilembus persalinus provides insight into its virulence through horizontal gene transfer.</title>
        <authorList>
            <person name="Xiong J."/>
            <person name="Wang G."/>
            <person name="Cheng J."/>
            <person name="Tian M."/>
            <person name="Pan X."/>
            <person name="Warren A."/>
            <person name="Jiang C."/>
            <person name="Yuan D."/>
            <person name="Miao W."/>
        </authorList>
    </citation>
    <scope>NUCLEOTIDE SEQUENCE [LARGE SCALE GENOMIC DNA]</scope>
    <source>
        <strain evidence="4">36N120E</strain>
    </source>
</reference>
<keyword evidence="5" id="KW-1185">Reference proteome</keyword>
<keyword evidence="3" id="KW-0472">Membrane</keyword>
<feature type="transmembrane region" description="Helical" evidence="3">
    <location>
        <begin position="2371"/>
        <end position="2393"/>
    </location>
</feature>